<dbReference type="Proteomes" id="UP000054928">
    <property type="component" value="Unassembled WGS sequence"/>
</dbReference>
<dbReference type="GeneID" id="36400078"/>
<dbReference type="Pfam" id="PF08524">
    <property type="entry name" value="rRNA_processing"/>
    <property type="match status" value="1"/>
</dbReference>
<protein>
    <submittedName>
        <fullName evidence="2">rRNA processing</fullName>
    </submittedName>
</protein>
<feature type="compositionally biased region" description="Basic and acidic residues" evidence="1">
    <location>
        <begin position="113"/>
        <end position="124"/>
    </location>
</feature>
<dbReference type="AlphaFoldDB" id="A0A0P1A9M2"/>
<name>A0A0P1A9M2_PLAHL</name>
<dbReference type="OMA" id="SFYDKFF"/>
<evidence type="ECO:0000313" key="3">
    <source>
        <dbReference type="Proteomes" id="UP000054928"/>
    </source>
</evidence>
<organism evidence="2 3">
    <name type="scientific">Plasmopara halstedii</name>
    <name type="common">Downy mildew of sunflower</name>
    <dbReference type="NCBI Taxonomy" id="4781"/>
    <lineage>
        <taxon>Eukaryota</taxon>
        <taxon>Sar</taxon>
        <taxon>Stramenopiles</taxon>
        <taxon>Oomycota</taxon>
        <taxon>Peronosporomycetes</taxon>
        <taxon>Peronosporales</taxon>
        <taxon>Peronosporaceae</taxon>
        <taxon>Plasmopara</taxon>
    </lineage>
</organism>
<accession>A0A0P1A9M2</accession>
<sequence length="175" mass="20431">MRGSGLSIQRFVKGKAQRSKSDAKSKKKLIIHKAQRRRQYEKIKKREESAPGDGAGDTGTRSSFYDQFFSKLNEEVEKVEARTDRTHRAKEEKQRVTKPDPFYKAKKKAAISKLEKQRGREERQERIATFEKKVIQRKKRHVKLSQRTAMGQPVVRNHINDILSRLQAEKKKEGN</sequence>
<keyword evidence="3" id="KW-1185">Reference proteome</keyword>
<feature type="region of interest" description="Disordered" evidence="1">
    <location>
        <begin position="1"/>
        <end position="62"/>
    </location>
</feature>
<dbReference type="RefSeq" id="XP_024573798.1">
    <property type="nucleotide sequence ID" value="XM_024722753.1"/>
</dbReference>
<feature type="compositionally biased region" description="Basic and acidic residues" evidence="1">
    <location>
        <begin position="76"/>
        <end position="103"/>
    </location>
</feature>
<dbReference type="EMBL" id="CCYD01000286">
    <property type="protein sequence ID" value="CEG37429.1"/>
    <property type="molecule type" value="Genomic_DNA"/>
</dbReference>
<dbReference type="InterPro" id="IPR013730">
    <property type="entry name" value="Fyv7/TAP26"/>
</dbReference>
<evidence type="ECO:0000256" key="1">
    <source>
        <dbReference type="SAM" id="MobiDB-lite"/>
    </source>
</evidence>
<feature type="compositionally biased region" description="Basic residues" evidence="1">
    <location>
        <begin position="25"/>
        <end position="37"/>
    </location>
</feature>
<reference evidence="3" key="1">
    <citation type="submission" date="2014-09" db="EMBL/GenBank/DDBJ databases">
        <authorList>
            <person name="Sharma Rahul"/>
            <person name="Thines Marco"/>
        </authorList>
    </citation>
    <scope>NUCLEOTIDE SEQUENCE [LARGE SCALE GENOMIC DNA]</scope>
</reference>
<evidence type="ECO:0000313" key="2">
    <source>
        <dbReference type="EMBL" id="CEG37429.1"/>
    </source>
</evidence>
<feature type="compositionally biased region" description="Basic and acidic residues" evidence="1">
    <location>
        <begin position="38"/>
        <end position="49"/>
    </location>
</feature>
<feature type="region of interest" description="Disordered" evidence="1">
    <location>
        <begin position="76"/>
        <end position="124"/>
    </location>
</feature>
<proteinExistence type="predicted"/>
<dbReference type="OrthoDB" id="70556at2759"/>